<feature type="compositionally biased region" description="Basic and acidic residues" evidence="1">
    <location>
        <begin position="36"/>
        <end position="50"/>
    </location>
</feature>
<dbReference type="EMBL" id="JBFOLK010000002">
    <property type="protein sequence ID" value="KAL2531385.1"/>
    <property type="molecule type" value="Genomic_DNA"/>
</dbReference>
<evidence type="ECO:0000256" key="1">
    <source>
        <dbReference type="SAM" id="MobiDB-lite"/>
    </source>
</evidence>
<protein>
    <submittedName>
        <fullName evidence="2">Uncharacterized protein</fullName>
    </submittedName>
</protein>
<sequence length="277" mass="31711">MPDLPKPTNKNGLKDKREDGMGDSMEELLESSSGRSKFEQSEKYENEDHPWQSITMQFGTLPPVLANNYLLANEFKSKENEEAEKEEDEEEACMLECREGIDQTSRNVCEGEEHGDLLDESSGRSFDYYVLYRTPKRKVRVPRFEKYGSPPRILPPPTSWVNGEEVQEESDREIQKAEDQCEMLHVKLVQEVDSKGDKQEVEIEAAEKVIFRRPTVKLTKHLRPLYVKALVNDIPIAKVLIDNGAAINTIPSRMIKKFTKTKSDMIPTEVILTSFNG</sequence>
<feature type="region of interest" description="Disordered" evidence="1">
    <location>
        <begin position="1"/>
        <end position="51"/>
    </location>
</feature>
<organism evidence="2 3">
    <name type="scientific">Abeliophyllum distichum</name>
    <dbReference type="NCBI Taxonomy" id="126358"/>
    <lineage>
        <taxon>Eukaryota</taxon>
        <taxon>Viridiplantae</taxon>
        <taxon>Streptophyta</taxon>
        <taxon>Embryophyta</taxon>
        <taxon>Tracheophyta</taxon>
        <taxon>Spermatophyta</taxon>
        <taxon>Magnoliopsida</taxon>
        <taxon>eudicotyledons</taxon>
        <taxon>Gunneridae</taxon>
        <taxon>Pentapetalae</taxon>
        <taxon>asterids</taxon>
        <taxon>lamiids</taxon>
        <taxon>Lamiales</taxon>
        <taxon>Oleaceae</taxon>
        <taxon>Forsythieae</taxon>
        <taxon>Abeliophyllum</taxon>
    </lineage>
</organism>
<dbReference type="AlphaFoldDB" id="A0ABD1V251"/>
<evidence type="ECO:0000313" key="2">
    <source>
        <dbReference type="EMBL" id="KAL2531385.1"/>
    </source>
</evidence>
<reference evidence="3" key="1">
    <citation type="submission" date="2024-07" db="EMBL/GenBank/DDBJ databases">
        <title>Two chromosome-level genome assemblies of Korean endemic species Abeliophyllum distichum and Forsythia ovata (Oleaceae).</title>
        <authorList>
            <person name="Jang H."/>
        </authorList>
    </citation>
    <scope>NUCLEOTIDE SEQUENCE [LARGE SCALE GENOMIC DNA]</scope>
</reference>
<name>A0ABD1V251_9LAMI</name>
<dbReference type="Proteomes" id="UP001604336">
    <property type="component" value="Unassembled WGS sequence"/>
</dbReference>
<comment type="caution">
    <text evidence="2">The sequence shown here is derived from an EMBL/GenBank/DDBJ whole genome shotgun (WGS) entry which is preliminary data.</text>
</comment>
<keyword evidence="3" id="KW-1185">Reference proteome</keyword>
<proteinExistence type="predicted"/>
<gene>
    <name evidence="2" type="ORF">Adt_04736</name>
</gene>
<accession>A0ABD1V251</accession>
<evidence type="ECO:0000313" key="3">
    <source>
        <dbReference type="Proteomes" id="UP001604336"/>
    </source>
</evidence>